<reference evidence="1 2" key="1">
    <citation type="submission" date="2019-07" db="EMBL/GenBank/DDBJ databases">
        <title>WGS assembly of Gossypium tomentosum.</title>
        <authorList>
            <person name="Chen Z.J."/>
            <person name="Sreedasyam A."/>
            <person name="Ando A."/>
            <person name="Song Q."/>
            <person name="De L."/>
            <person name="Hulse-Kemp A."/>
            <person name="Ding M."/>
            <person name="Ye W."/>
            <person name="Kirkbride R."/>
            <person name="Jenkins J."/>
            <person name="Plott C."/>
            <person name="Lovell J."/>
            <person name="Lin Y.-M."/>
            <person name="Vaughn R."/>
            <person name="Liu B."/>
            <person name="Li W."/>
            <person name="Simpson S."/>
            <person name="Scheffler B."/>
            <person name="Saski C."/>
            <person name="Grover C."/>
            <person name="Hu G."/>
            <person name="Conover J."/>
            <person name="Carlson J."/>
            <person name="Shu S."/>
            <person name="Boston L."/>
            <person name="Williams M."/>
            <person name="Peterson D."/>
            <person name="Mcgee K."/>
            <person name="Jones D."/>
            <person name="Wendel J."/>
            <person name="Stelly D."/>
            <person name="Grimwood J."/>
            <person name="Schmutz J."/>
        </authorList>
    </citation>
    <scope>NUCLEOTIDE SEQUENCE [LARGE SCALE GENOMIC DNA]</scope>
    <source>
        <strain evidence="1">7179.01</strain>
    </source>
</reference>
<name>A0A5D2R531_GOSTO</name>
<sequence>MTNKIFSYAIFDVNTRNITNALQVPMGPITRSRVKGLREAINGLVTDIWAKCDYSVSQFGPNCELNPCNLFKVNP</sequence>
<proteinExistence type="predicted"/>
<organism evidence="1 2">
    <name type="scientific">Gossypium tomentosum</name>
    <name type="common">Hawaiian cotton</name>
    <name type="synonym">Gossypium sandvicense</name>
    <dbReference type="NCBI Taxonomy" id="34277"/>
    <lineage>
        <taxon>Eukaryota</taxon>
        <taxon>Viridiplantae</taxon>
        <taxon>Streptophyta</taxon>
        <taxon>Embryophyta</taxon>
        <taxon>Tracheophyta</taxon>
        <taxon>Spermatophyta</taxon>
        <taxon>Magnoliopsida</taxon>
        <taxon>eudicotyledons</taxon>
        <taxon>Gunneridae</taxon>
        <taxon>Pentapetalae</taxon>
        <taxon>rosids</taxon>
        <taxon>malvids</taxon>
        <taxon>Malvales</taxon>
        <taxon>Malvaceae</taxon>
        <taxon>Malvoideae</taxon>
        <taxon>Gossypium</taxon>
    </lineage>
</organism>
<evidence type="ECO:0000313" key="1">
    <source>
        <dbReference type="EMBL" id="TYI35961.1"/>
    </source>
</evidence>
<keyword evidence="2" id="KW-1185">Reference proteome</keyword>
<evidence type="ECO:0000313" key="2">
    <source>
        <dbReference type="Proteomes" id="UP000322667"/>
    </source>
</evidence>
<protein>
    <submittedName>
        <fullName evidence="1">Uncharacterized protein</fullName>
    </submittedName>
</protein>
<accession>A0A5D2R531</accession>
<dbReference type="AlphaFoldDB" id="A0A5D2R531"/>
<gene>
    <name evidence="1" type="ORF">ES332_A03G110700v1</name>
</gene>
<dbReference type="Proteomes" id="UP000322667">
    <property type="component" value="Chromosome A03"/>
</dbReference>
<dbReference type="EMBL" id="CM017612">
    <property type="protein sequence ID" value="TYI35961.1"/>
    <property type="molecule type" value="Genomic_DNA"/>
</dbReference>